<dbReference type="VEuPathDB" id="FungiDB:SDRG_15528"/>
<dbReference type="InterPro" id="IPR035897">
    <property type="entry name" value="Toll_tir_struct_dom_sf"/>
</dbReference>
<evidence type="ECO:0000313" key="2">
    <source>
        <dbReference type="EMBL" id="EQC26588.1"/>
    </source>
</evidence>
<dbReference type="Proteomes" id="UP000030762">
    <property type="component" value="Unassembled WGS sequence"/>
</dbReference>
<gene>
    <name evidence="2" type="ORF">SDRG_15528</name>
</gene>
<dbReference type="PANTHER" id="PTHR46270:SF2">
    <property type="entry name" value="TIR DOMAIN-CONTAINING PROTEIN"/>
    <property type="match status" value="1"/>
</dbReference>
<dbReference type="RefSeq" id="XP_008619926.1">
    <property type="nucleotide sequence ID" value="XM_008621704.1"/>
</dbReference>
<protein>
    <recommendedName>
        <fullName evidence="1">TIR domain-containing protein</fullName>
    </recommendedName>
</protein>
<keyword evidence="3" id="KW-1185">Reference proteome</keyword>
<dbReference type="Pfam" id="PF13676">
    <property type="entry name" value="TIR_2"/>
    <property type="match status" value="1"/>
</dbReference>
<dbReference type="GeneID" id="19956255"/>
<dbReference type="InParanoid" id="T0R3F7"/>
<organism evidence="2 3">
    <name type="scientific">Saprolegnia diclina (strain VS20)</name>
    <dbReference type="NCBI Taxonomy" id="1156394"/>
    <lineage>
        <taxon>Eukaryota</taxon>
        <taxon>Sar</taxon>
        <taxon>Stramenopiles</taxon>
        <taxon>Oomycota</taxon>
        <taxon>Saprolegniomycetes</taxon>
        <taxon>Saprolegniales</taxon>
        <taxon>Saprolegniaceae</taxon>
        <taxon>Saprolegnia</taxon>
    </lineage>
</organism>
<dbReference type="eggNOG" id="ENOG502S1NJ">
    <property type="taxonomic scope" value="Eukaryota"/>
</dbReference>
<dbReference type="PANTHER" id="PTHR46270">
    <property type="entry name" value="ARMADILLO-TYPE FOLD-RELATED"/>
    <property type="match status" value="1"/>
</dbReference>
<sequence length="381" mass="41401">MPKYLYHVFLTHDWGIDEAGRDNHERVSRINNVLKANDIVTWFDADRMRGNIKKMMADGIDHSALAAVFITQRYMEKVNGTNQNDNCQLEFGMAGNTQTAARIVPIVMETRMKNLANWKGEFKLMLGTLLYMDATSDTTLEQFALELVVKIKEMLADTNLFPEQDDVIIDAAASAVLVQKSAESEAPPPLRSNAVAPMDVPRGKAVNHWKPWRLLVVAGTAAIAVIAVHVVCAGLDANTNAYNVDGFQSITDSNAAIDVNLIADTNDILVMDTVVNFANDNSNSSINDSIKDSASYSLSTVWNASSLNGDPYLLGITSAVSQIIMSVETGLLSWATGNPGANVWLTSGSPGYPLTLAADRNGNIVYADPLTSKITARQSCR</sequence>
<name>T0R3F7_SAPDV</name>
<dbReference type="AlphaFoldDB" id="T0R3F7"/>
<dbReference type="OrthoDB" id="62085at2759"/>
<evidence type="ECO:0000313" key="3">
    <source>
        <dbReference type="Proteomes" id="UP000030762"/>
    </source>
</evidence>
<proteinExistence type="predicted"/>
<dbReference type="Gene3D" id="3.40.50.10140">
    <property type="entry name" value="Toll/interleukin-1 receptor homology (TIR) domain"/>
    <property type="match status" value="1"/>
</dbReference>
<accession>T0R3F7</accession>
<dbReference type="GO" id="GO:0007165">
    <property type="term" value="P:signal transduction"/>
    <property type="evidence" value="ECO:0007669"/>
    <property type="project" value="InterPro"/>
</dbReference>
<feature type="domain" description="TIR" evidence="1">
    <location>
        <begin position="21"/>
        <end position="137"/>
    </location>
</feature>
<dbReference type="EMBL" id="JH767226">
    <property type="protein sequence ID" value="EQC26588.1"/>
    <property type="molecule type" value="Genomic_DNA"/>
</dbReference>
<dbReference type="InterPro" id="IPR000157">
    <property type="entry name" value="TIR_dom"/>
</dbReference>
<reference evidence="2 3" key="1">
    <citation type="submission" date="2012-04" db="EMBL/GenBank/DDBJ databases">
        <title>The Genome Sequence of Saprolegnia declina VS20.</title>
        <authorList>
            <consortium name="The Broad Institute Genome Sequencing Platform"/>
            <person name="Russ C."/>
            <person name="Nusbaum C."/>
            <person name="Tyler B."/>
            <person name="van West P."/>
            <person name="Dieguez-Uribeondo J."/>
            <person name="de Bruijn I."/>
            <person name="Tripathy S."/>
            <person name="Jiang R."/>
            <person name="Young S.K."/>
            <person name="Zeng Q."/>
            <person name="Gargeya S."/>
            <person name="Fitzgerald M."/>
            <person name="Haas B."/>
            <person name="Abouelleil A."/>
            <person name="Alvarado L."/>
            <person name="Arachchi H.M."/>
            <person name="Berlin A."/>
            <person name="Chapman S.B."/>
            <person name="Goldberg J."/>
            <person name="Griggs A."/>
            <person name="Gujja S."/>
            <person name="Hansen M."/>
            <person name="Howarth C."/>
            <person name="Imamovic A."/>
            <person name="Larimer J."/>
            <person name="McCowen C."/>
            <person name="Montmayeur A."/>
            <person name="Murphy C."/>
            <person name="Neiman D."/>
            <person name="Pearson M."/>
            <person name="Priest M."/>
            <person name="Roberts A."/>
            <person name="Saif S."/>
            <person name="Shea T."/>
            <person name="Sisk P."/>
            <person name="Sykes S."/>
            <person name="Wortman J."/>
            <person name="Nusbaum C."/>
            <person name="Birren B."/>
        </authorList>
    </citation>
    <scope>NUCLEOTIDE SEQUENCE [LARGE SCALE GENOMIC DNA]</scope>
    <source>
        <strain evidence="2 3">VS20</strain>
    </source>
</reference>
<evidence type="ECO:0000259" key="1">
    <source>
        <dbReference type="Pfam" id="PF13676"/>
    </source>
</evidence>
<dbReference type="SUPFAM" id="SSF52200">
    <property type="entry name" value="Toll/Interleukin receptor TIR domain"/>
    <property type="match status" value="1"/>
</dbReference>